<evidence type="ECO:0000313" key="3">
    <source>
        <dbReference type="Proteomes" id="UP001519328"/>
    </source>
</evidence>
<dbReference type="InterPro" id="IPR005646">
    <property type="entry name" value="FapA"/>
</dbReference>
<feature type="domain" description="Flagellar Assembly Protein A N-terminal region" evidence="1">
    <location>
        <begin position="8"/>
        <end position="178"/>
    </location>
</feature>
<dbReference type="Pfam" id="PF03961">
    <property type="entry name" value="FapA"/>
    <property type="match status" value="1"/>
</dbReference>
<sequence length="458" mass="50794">MDQIQDFFTVTTSNDRMNAYIDYTGGNDESALELDKKAVIQFLQDNKITYGIDEHALDTLLSENNSAIFPLTIATGIFPEDGLDGEIHCEFDFDDNNTSVTSSLNFRDVMRIPSVKEGERLATLTLPTAGVNGYDVYGKLIQAHPGKPSRIKPGKNVIFHEEDLSFYATTEGQVHVTERFLQVYNVFEVSEDLSMKQGNLDFVGSIVIKGNVPSGYTVKAKGDIRIFGMVEAASIIAEGSVYISEGLSGLNKGFINAGENLTIGYINQGTVYVGKNIYAENSILHSNITAKQQVFCQRGNIIGGSISAGKLVEAKDIGNRLGTKTEIIFGVNKAVADREKKLLAQKKELQATLSKLNTIEKKLFDQQEETDTAKSKLTLLRIKNSYQKAADQLQKTEVTLEQLTAEIGSEHESLLIIRGQVNPNVIITFGRYKCKIDRNHQYIKMKLDNNEIVMHNIK</sequence>
<dbReference type="Proteomes" id="UP001519328">
    <property type="component" value="Unassembled WGS sequence"/>
</dbReference>
<name>A0ABS4HE04_9BACI</name>
<comment type="caution">
    <text evidence="2">The sequence shown here is derived from an EMBL/GenBank/DDBJ whole genome shotgun (WGS) entry which is preliminary data.</text>
</comment>
<evidence type="ECO:0000259" key="1">
    <source>
        <dbReference type="Pfam" id="PF20250"/>
    </source>
</evidence>
<keyword evidence="3" id="KW-1185">Reference proteome</keyword>
<accession>A0ABS4HE04</accession>
<evidence type="ECO:0000313" key="2">
    <source>
        <dbReference type="EMBL" id="MBP1949150.1"/>
    </source>
</evidence>
<gene>
    <name evidence="2" type="ORF">J2Z82_002087</name>
</gene>
<proteinExistence type="predicted"/>
<dbReference type="InterPro" id="IPR046866">
    <property type="entry name" value="FapA_N"/>
</dbReference>
<dbReference type="PANTHER" id="PTHR38032:SF1">
    <property type="entry name" value="RNA-BINDING PROTEIN KHPB N-TERMINAL DOMAIN-CONTAINING PROTEIN"/>
    <property type="match status" value="1"/>
</dbReference>
<dbReference type="PANTHER" id="PTHR38032">
    <property type="entry name" value="POLYMERASE-RELATED"/>
    <property type="match status" value="1"/>
</dbReference>
<dbReference type="RefSeq" id="WP_209480677.1">
    <property type="nucleotide sequence ID" value="NZ_JAGGKK010000010.1"/>
</dbReference>
<reference evidence="2 3" key="1">
    <citation type="submission" date="2021-03" db="EMBL/GenBank/DDBJ databases">
        <title>Genomic Encyclopedia of Type Strains, Phase IV (KMG-IV): sequencing the most valuable type-strain genomes for metagenomic binning, comparative biology and taxonomic classification.</title>
        <authorList>
            <person name="Goeker M."/>
        </authorList>
    </citation>
    <scope>NUCLEOTIDE SEQUENCE [LARGE SCALE GENOMIC DNA]</scope>
    <source>
        <strain evidence="2 3">DSM 21085</strain>
    </source>
</reference>
<dbReference type="Pfam" id="PF20250">
    <property type="entry name" value="FapA_N"/>
    <property type="match status" value="1"/>
</dbReference>
<dbReference type="InterPro" id="IPR046865">
    <property type="entry name" value="FapA_b_solenoid"/>
</dbReference>
<protein>
    <submittedName>
        <fullName evidence="2">Uncharacterized protein (DUF342 family)</fullName>
    </submittedName>
</protein>
<organism evidence="2 3">
    <name type="scientific">Virgibacillus litoralis</name>
    <dbReference type="NCBI Taxonomy" id="578221"/>
    <lineage>
        <taxon>Bacteria</taxon>
        <taxon>Bacillati</taxon>
        <taxon>Bacillota</taxon>
        <taxon>Bacilli</taxon>
        <taxon>Bacillales</taxon>
        <taxon>Bacillaceae</taxon>
        <taxon>Virgibacillus</taxon>
    </lineage>
</organism>
<dbReference type="EMBL" id="JAGGKK010000010">
    <property type="protein sequence ID" value="MBP1949150.1"/>
    <property type="molecule type" value="Genomic_DNA"/>
</dbReference>